<evidence type="ECO:0000313" key="3">
    <source>
        <dbReference type="Proteomes" id="UP000187735"/>
    </source>
</evidence>
<gene>
    <name evidence="2" type="ORF">Fuma_04316</name>
</gene>
<evidence type="ECO:0000313" key="2">
    <source>
        <dbReference type="EMBL" id="APZ94677.1"/>
    </source>
</evidence>
<feature type="region of interest" description="Disordered" evidence="1">
    <location>
        <begin position="54"/>
        <end position="88"/>
    </location>
</feature>
<feature type="compositionally biased region" description="Polar residues" evidence="1">
    <location>
        <begin position="79"/>
        <end position="88"/>
    </location>
</feature>
<keyword evidence="3" id="KW-1185">Reference proteome</keyword>
<dbReference type="EMBL" id="CP017641">
    <property type="protein sequence ID" value="APZ94677.1"/>
    <property type="molecule type" value="Genomic_DNA"/>
</dbReference>
<dbReference type="STRING" id="1891926.Fuma_04316"/>
<name>A0A1P8WKV7_9PLAN</name>
<evidence type="ECO:0000256" key="1">
    <source>
        <dbReference type="SAM" id="MobiDB-lite"/>
    </source>
</evidence>
<organism evidence="2 3">
    <name type="scientific">Fuerstiella marisgermanici</name>
    <dbReference type="NCBI Taxonomy" id="1891926"/>
    <lineage>
        <taxon>Bacteria</taxon>
        <taxon>Pseudomonadati</taxon>
        <taxon>Planctomycetota</taxon>
        <taxon>Planctomycetia</taxon>
        <taxon>Planctomycetales</taxon>
        <taxon>Planctomycetaceae</taxon>
        <taxon>Fuerstiella</taxon>
    </lineage>
</organism>
<reference evidence="2 3" key="1">
    <citation type="journal article" date="2016" name="Front. Microbiol.">
        <title>Fuerstia marisgermanicae gen. nov., sp. nov., an Unusual Member of the Phylum Planctomycetes from the German Wadden Sea.</title>
        <authorList>
            <person name="Kohn T."/>
            <person name="Heuer A."/>
            <person name="Jogler M."/>
            <person name="Vollmers J."/>
            <person name="Boedeker C."/>
            <person name="Bunk B."/>
            <person name="Rast P."/>
            <person name="Borchert D."/>
            <person name="Glockner I."/>
            <person name="Freese H.M."/>
            <person name="Klenk H.P."/>
            <person name="Overmann J."/>
            <person name="Kaster A.K."/>
            <person name="Rohde M."/>
            <person name="Wiegand S."/>
            <person name="Jogler C."/>
        </authorList>
    </citation>
    <scope>NUCLEOTIDE SEQUENCE [LARGE SCALE GENOMIC DNA]</scope>
    <source>
        <strain evidence="2 3">NH11</strain>
    </source>
</reference>
<proteinExistence type="predicted"/>
<protein>
    <submittedName>
        <fullName evidence="2">Uncharacterized protein</fullName>
    </submittedName>
</protein>
<accession>A0A1P8WKV7</accession>
<dbReference type="AlphaFoldDB" id="A0A1P8WKV7"/>
<sequence length="88" mass="9257">MRSAFECLRNCRSGLSFGVEKGGHRGRQSLVSGYRMALGESLAISESPLAARSALQHHAGNASAVSSATRRNERPVANSAATGQTTVR</sequence>
<dbReference type="Proteomes" id="UP000187735">
    <property type="component" value="Chromosome"/>
</dbReference>
<dbReference type="KEGG" id="fmr:Fuma_04316"/>